<protein>
    <submittedName>
        <fullName evidence="9">MFS transporter</fullName>
    </submittedName>
</protein>
<dbReference type="InterPro" id="IPR011701">
    <property type="entry name" value="MFS"/>
</dbReference>
<dbReference type="Gene3D" id="1.20.1250.20">
    <property type="entry name" value="MFS general substrate transporter like domains"/>
    <property type="match status" value="1"/>
</dbReference>
<dbReference type="RefSeq" id="WP_007399598.1">
    <property type="nucleotide sequence ID" value="NZ_CALMTF010000058.1"/>
</dbReference>
<keyword evidence="10" id="KW-1185">Reference proteome</keyword>
<dbReference type="InterPro" id="IPR020846">
    <property type="entry name" value="MFS_dom"/>
</dbReference>
<evidence type="ECO:0000256" key="1">
    <source>
        <dbReference type="ARBA" id="ARBA00004651"/>
    </source>
</evidence>
<keyword evidence="7" id="KW-1133">Transmembrane helix</keyword>
<evidence type="ECO:0000256" key="7">
    <source>
        <dbReference type="ARBA" id="ARBA00022989"/>
    </source>
</evidence>
<dbReference type="CDD" id="cd17367">
    <property type="entry name" value="MFS_KgtP"/>
    <property type="match status" value="1"/>
</dbReference>
<dbReference type="SUPFAM" id="SSF103473">
    <property type="entry name" value="MFS general substrate transporter"/>
    <property type="match status" value="1"/>
</dbReference>
<evidence type="ECO:0000313" key="9">
    <source>
        <dbReference type="EMBL" id="QIP35985.1"/>
    </source>
</evidence>
<dbReference type="InterPro" id="IPR051084">
    <property type="entry name" value="H+-coupled_symporters"/>
</dbReference>
<reference evidence="9 10" key="1">
    <citation type="submission" date="2020-03" db="EMBL/GenBank/DDBJ databases">
        <title>Isolation of cellulose-producing strains, genome characterization and application of the synthesized cellulose films as an economical and sustainable material for piezoelectric sensor construction.</title>
        <authorList>
            <person name="Mangayil R.K."/>
        </authorList>
    </citation>
    <scope>NUCLEOTIDE SEQUENCE [LARGE SCALE GENOMIC DNA]</scope>
    <source>
        <strain evidence="9 10">ENS 9a1a</strain>
    </source>
</reference>
<dbReference type="Proteomes" id="UP000502533">
    <property type="component" value="Chromosome"/>
</dbReference>
<dbReference type="PROSITE" id="PS00216">
    <property type="entry name" value="SUGAR_TRANSPORT_1"/>
    <property type="match status" value="1"/>
</dbReference>
<keyword evidence="8" id="KW-0472">Membrane</keyword>
<proteinExistence type="inferred from homology"/>
<evidence type="ECO:0000256" key="3">
    <source>
        <dbReference type="ARBA" id="ARBA00022448"/>
    </source>
</evidence>
<evidence type="ECO:0000256" key="5">
    <source>
        <dbReference type="ARBA" id="ARBA00022692"/>
    </source>
</evidence>
<dbReference type="FunFam" id="1.20.1250.20:FF:000300">
    <property type="entry name" value="Dicarboxylate MFS transporter"/>
    <property type="match status" value="1"/>
</dbReference>
<dbReference type="GO" id="GO:0005886">
    <property type="term" value="C:plasma membrane"/>
    <property type="evidence" value="ECO:0007669"/>
    <property type="project" value="UniProtKB-SubCell"/>
</dbReference>
<dbReference type="Pfam" id="PF07690">
    <property type="entry name" value="MFS_1"/>
    <property type="match status" value="1"/>
</dbReference>
<gene>
    <name evidence="9" type="ORF">GWK63_11295</name>
</gene>
<dbReference type="AlphaFoldDB" id="A0A181CCR6"/>
<comment type="subcellular location">
    <subcellularLocation>
        <location evidence="1">Cell membrane</location>
        <topology evidence="1">Multi-pass membrane protein</topology>
    </subcellularLocation>
</comment>
<dbReference type="FunFam" id="1.20.1250.20:FF:000001">
    <property type="entry name" value="Dicarboxylate MFS transporter"/>
    <property type="match status" value="1"/>
</dbReference>
<dbReference type="PANTHER" id="PTHR43528">
    <property type="entry name" value="ALPHA-KETOGLUTARATE PERMEASE"/>
    <property type="match status" value="1"/>
</dbReference>
<evidence type="ECO:0000256" key="4">
    <source>
        <dbReference type="ARBA" id="ARBA00022475"/>
    </source>
</evidence>
<sequence>MPVFQPRTGALTTAQRIRSIIAGSSGNLIEYYDWYVYAAFSMYFARSFFPPGNATTELLRSAAVFAIGFLMRPVGGWLMGLMADRYGRRAALSLSIIAMCTGSLAIAVCPTYGRIGLAAPSVLLFARLLQGLSLGGEYGASATYLSEIAPPARRGFYASFQYVTLVMGQLLALVVLLVLQFVLLSPAQLGAWGWRVPFGIGALLALSILWFRRGMAESEQFSAATRDKNAHGGLRVLLHHPREVLGVCGLTLGGTVAFYTFTIYMQKYLVNTAGLSKEQSTLVSTASLAVFALVQPAFGALSDRVGRRRLLLSFGVIGCLCTVPLMQALSTVHSPLAAFGLVTAALLGISGYTSINAVVKAELFPTRVRALGVALPYALTVSVFGGTAEYVALWFKQIGHEGLFYWYVTGCIACSLLTVLFVLPGHDRITTEGRPPAPATK</sequence>
<dbReference type="GeneID" id="85022746"/>
<keyword evidence="5" id="KW-0812">Transmembrane</keyword>
<evidence type="ECO:0000256" key="2">
    <source>
        <dbReference type="ARBA" id="ARBA00008240"/>
    </source>
</evidence>
<dbReference type="EMBL" id="CP050139">
    <property type="protein sequence ID" value="QIP35985.1"/>
    <property type="molecule type" value="Genomic_DNA"/>
</dbReference>
<dbReference type="InterPro" id="IPR005829">
    <property type="entry name" value="Sugar_transporter_CS"/>
</dbReference>
<dbReference type="PANTHER" id="PTHR43528:SF5">
    <property type="entry name" value="PROLINE_BETAINE TRANSPORTER"/>
    <property type="match status" value="1"/>
</dbReference>
<dbReference type="KEGG" id="kre:GWK63_11295"/>
<dbReference type="PROSITE" id="PS50850">
    <property type="entry name" value="MFS"/>
    <property type="match status" value="1"/>
</dbReference>
<organism evidence="9 10">
    <name type="scientific">Komagataeibacter rhaeticus</name>
    <dbReference type="NCBI Taxonomy" id="215221"/>
    <lineage>
        <taxon>Bacteria</taxon>
        <taxon>Pseudomonadati</taxon>
        <taxon>Pseudomonadota</taxon>
        <taxon>Alphaproteobacteria</taxon>
        <taxon>Acetobacterales</taxon>
        <taxon>Acetobacteraceae</taxon>
        <taxon>Komagataeibacter</taxon>
    </lineage>
</organism>
<keyword evidence="4" id="KW-1003">Cell membrane</keyword>
<dbReference type="GO" id="GO:0015293">
    <property type="term" value="F:symporter activity"/>
    <property type="evidence" value="ECO:0007669"/>
    <property type="project" value="UniProtKB-KW"/>
</dbReference>
<dbReference type="InterPro" id="IPR036259">
    <property type="entry name" value="MFS_trans_sf"/>
</dbReference>
<evidence type="ECO:0000256" key="8">
    <source>
        <dbReference type="ARBA" id="ARBA00023136"/>
    </source>
</evidence>
<dbReference type="PROSITE" id="PS00217">
    <property type="entry name" value="SUGAR_TRANSPORT_2"/>
    <property type="match status" value="1"/>
</dbReference>
<accession>A0A181CCR6</accession>
<keyword evidence="6" id="KW-0769">Symport</keyword>
<evidence type="ECO:0000256" key="6">
    <source>
        <dbReference type="ARBA" id="ARBA00022847"/>
    </source>
</evidence>
<keyword evidence="3" id="KW-0813">Transport</keyword>
<evidence type="ECO:0000313" key="10">
    <source>
        <dbReference type="Proteomes" id="UP000502533"/>
    </source>
</evidence>
<name>A0A181CCR6_9PROT</name>
<comment type="similarity">
    <text evidence="2">Belongs to the major facilitator superfamily. Metabolite:H+ Symporter (MHS) family (TC 2.A.1.6) family.</text>
</comment>